<evidence type="ECO:0000313" key="1">
    <source>
        <dbReference type="EMBL" id="KAF4739523.1"/>
    </source>
</evidence>
<sequence length="160" mass="17718">IEAREQLSASAAMAAEAYAFNPSTTHTNMCALLSEMGDHQQAVVGLLVWGYEGSVVAAKIHAKTALMILKQQRKDLEVSECGPPPLPVKGPKPLICTAFFNLACEYEHLRKESEAMEAYLRAYEFALDELGLHHSLVHQIQSCLKHLSERRFPAIETSPQ</sequence>
<dbReference type="Gene3D" id="1.25.40.10">
    <property type="entry name" value="Tetratricopeptide repeat domain"/>
    <property type="match status" value="1"/>
</dbReference>
<comment type="caution">
    <text evidence="1">The sequence shown here is derived from an EMBL/GenBank/DDBJ whole genome shotgun (WGS) entry which is preliminary data.</text>
</comment>
<dbReference type="AlphaFoldDB" id="A0A7J6T375"/>
<reference evidence="1 2" key="1">
    <citation type="submission" date="2020-04" db="EMBL/GenBank/DDBJ databases">
        <title>Perkinsus olseni comparative genomics.</title>
        <authorList>
            <person name="Bogema D.R."/>
        </authorList>
    </citation>
    <scope>NUCLEOTIDE SEQUENCE [LARGE SCALE GENOMIC DNA]</scope>
    <source>
        <strain evidence="1">ATCC PRA-205</strain>
    </source>
</reference>
<proteinExistence type="predicted"/>
<dbReference type="EMBL" id="JABANM010010337">
    <property type="protein sequence ID" value="KAF4739523.1"/>
    <property type="molecule type" value="Genomic_DNA"/>
</dbReference>
<evidence type="ECO:0000313" key="2">
    <source>
        <dbReference type="Proteomes" id="UP000574390"/>
    </source>
</evidence>
<dbReference type="Proteomes" id="UP000574390">
    <property type="component" value="Unassembled WGS sequence"/>
</dbReference>
<accession>A0A7J6T375</accession>
<protein>
    <submittedName>
        <fullName evidence="1">Uncharacterized protein</fullName>
    </submittedName>
</protein>
<feature type="non-terminal residue" evidence="1">
    <location>
        <position position="1"/>
    </location>
</feature>
<dbReference type="InterPro" id="IPR011990">
    <property type="entry name" value="TPR-like_helical_dom_sf"/>
</dbReference>
<name>A0A7J6T375_PEROL</name>
<organism evidence="1 2">
    <name type="scientific">Perkinsus olseni</name>
    <name type="common">Perkinsus atlanticus</name>
    <dbReference type="NCBI Taxonomy" id="32597"/>
    <lineage>
        <taxon>Eukaryota</taxon>
        <taxon>Sar</taxon>
        <taxon>Alveolata</taxon>
        <taxon>Perkinsozoa</taxon>
        <taxon>Perkinsea</taxon>
        <taxon>Perkinsida</taxon>
        <taxon>Perkinsidae</taxon>
        <taxon>Perkinsus</taxon>
    </lineage>
</organism>
<gene>
    <name evidence="1" type="ORF">FOZ62_026619</name>
</gene>